<dbReference type="InterPro" id="IPR029065">
    <property type="entry name" value="Enolase_C-like"/>
</dbReference>
<proteinExistence type="predicted"/>
<dbReference type="CDD" id="cd03316">
    <property type="entry name" value="MR_like"/>
    <property type="match status" value="1"/>
</dbReference>
<dbReference type="InterPro" id="IPR034593">
    <property type="entry name" value="DgoD-like"/>
</dbReference>
<accession>A0A382QJW6</accession>
<dbReference type="SFLD" id="SFLDS00001">
    <property type="entry name" value="Enolase"/>
    <property type="match status" value="1"/>
</dbReference>
<dbReference type="InterPro" id="IPR013341">
    <property type="entry name" value="Mandelate_racemase_N_dom"/>
</dbReference>
<dbReference type="EMBL" id="UINC01115065">
    <property type="protein sequence ID" value="SVC85819.1"/>
    <property type="molecule type" value="Genomic_DNA"/>
</dbReference>
<protein>
    <recommendedName>
        <fullName evidence="2">Mandelate racemase/muconate lactonizing enzyme C-terminal domain-containing protein</fullName>
    </recommendedName>
</protein>
<sequence length="308" mass="34057">MSAIAAIDLALWDIKAKAHEMPVWELAGGKHRDVVKVYANGWFEGLTEPVSGIPAETVARQASPELHAKAALELKKAGWKALKFYPFGGPQVTTPEQIDHGIELVQAVREAVGNDMDIGIDIRARLDVWSAGRVAKRLEPFDIAWMEEPILYDNVEAMAEFARSVNIPIATGEQLYNRWEFRPLLATNSIGLIQPDICHCGGFSEIRKIAHMAETHYIAVAPHNSNGPISTLASLHLDMSIPNAFLQEIFVSFIDRYREVLTNPINIEDGLATVPDGPGWGADIDTEALAKYPAIDFTQIESEPYLDF</sequence>
<dbReference type="PANTHER" id="PTHR48080:SF2">
    <property type="entry name" value="D-GALACTONATE DEHYDRATASE"/>
    <property type="match status" value="1"/>
</dbReference>
<evidence type="ECO:0000259" key="2">
    <source>
        <dbReference type="SMART" id="SM00922"/>
    </source>
</evidence>
<dbReference type="Pfam" id="PF02746">
    <property type="entry name" value="MR_MLE_N"/>
    <property type="match status" value="1"/>
</dbReference>
<feature type="domain" description="Mandelate racemase/muconate lactonizing enzyme C-terminal" evidence="2">
    <location>
        <begin position="64"/>
        <end position="168"/>
    </location>
</feature>
<dbReference type="Gene3D" id="3.30.390.10">
    <property type="entry name" value="Enolase-like, N-terminal domain"/>
    <property type="match status" value="1"/>
</dbReference>
<dbReference type="InterPro" id="IPR013342">
    <property type="entry name" value="Mandelate_racemase_C"/>
</dbReference>
<dbReference type="SMART" id="SM00922">
    <property type="entry name" value="MR_MLE"/>
    <property type="match status" value="1"/>
</dbReference>
<evidence type="ECO:0000313" key="3">
    <source>
        <dbReference type="EMBL" id="SVC85819.1"/>
    </source>
</evidence>
<dbReference type="InterPro" id="IPR029017">
    <property type="entry name" value="Enolase-like_N"/>
</dbReference>
<organism evidence="3">
    <name type="scientific">marine metagenome</name>
    <dbReference type="NCBI Taxonomy" id="408172"/>
    <lineage>
        <taxon>unclassified sequences</taxon>
        <taxon>metagenomes</taxon>
        <taxon>ecological metagenomes</taxon>
    </lineage>
</organism>
<dbReference type="AlphaFoldDB" id="A0A382QJW6"/>
<dbReference type="GO" id="GO:0016829">
    <property type="term" value="F:lyase activity"/>
    <property type="evidence" value="ECO:0007669"/>
    <property type="project" value="UniProtKB-KW"/>
</dbReference>
<dbReference type="Gene3D" id="3.20.20.120">
    <property type="entry name" value="Enolase-like C-terminal domain"/>
    <property type="match status" value="1"/>
</dbReference>
<dbReference type="PANTHER" id="PTHR48080">
    <property type="entry name" value="D-GALACTONATE DEHYDRATASE-RELATED"/>
    <property type="match status" value="1"/>
</dbReference>
<dbReference type="SUPFAM" id="SSF51604">
    <property type="entry name" value="Enolase C-terminal domain-like"/>
    <property type="match status" value="1"/>
</dbReference>
<keyword evidence="1" id="KW-0456">Lyase</keyword>
<reference evidence="3" key="1">
    <citation type="submission" date="2018-05" db="EMBL/GenBank/DDBJ databases">
        <authorList>
            <person name="Lanie J.A."/>
            <person name="Ng W.-L."/>
            <person name="Kazmierczak K.M."/>
            <person name="Andrzejewski T.M."/>
            <person name="Davidsen T.M."/>
            <person name="Wayne K.J."/>
            <person name="Tettelin H."/>
            <person name="Glass J.I."/>
            <person name="Rusch D."/>
            <person name="Podicherti R."/>
            <person name="Tsui H.-C.T."/>
            <person name="Winkler M.E."/>
        </authorList>
    </citation>
    <scope>NUCLEOTIDE SEQUENCE</scope>
</reference>
<evidence type="ECO:0000256" key="1">
    <source>
        <dbReference type="ARBA" id="ARBA00023239"/>
    </source>
</evidence>
<name>A0A382QJW6_9ZZZZ</name>
<gene>
    <name evidence="3" type="ORF">METZ01_LOCUS338673</name>
</gene>
<dbReference type="SFLD" id="SFLDG00179">
    <property type="entry name" value="mandelate_racemase"/>
    <property type="match status" value="1"/>
</dbReference>
<dbReference type="Pfam" id="PF13378">
    <property type="entry name" value="MR_MLE_C"/>
    <property type="match status" value="1"/>
</dbReference>
<dbReference type="InterPro" id="IPR036849">
    <property type="entry name" value="Enolase-like_C_sf"/>
</dbReference>